<keyword evidence="7" id="KW-0547">Nucleotide-binding</keyword>
<dbReference type="Gene3D" id="3.30.450.20">
    <property type="entry name" value="PAS domain"/>
    <property type="match status" value="1"/>
</dbReference>
<evidence type="ECO:0000259" key="15">
    <source>
        <dbReference type="PROSITE" id="PS50109"/>
    </source>
</evidence>
<evidence type="ECO:0000256" key="13">
    <source>
        <dbReference type="PROSITE-ProRule" id="PRU00169"/>
    </source>
</evidence>
<dbReference type="PRINTS" id="PR00344">
    <property type="entry name" value="BCTRLSENSOR"/>
</dbReference>
<evidence type="ECO:0000256" key="3">
    <source>
        <dbReference type="ARBA" id="ARBA00012438"/>
    </source>
</evidence>
<keyword evidence="8" id="KW-0067">ATP-binding</keyword>
<dbReference type="EMBL" id="JACOGC010000007">
    <property type="protein sequence ID" value="MBC3886447.1"/>
    <property type="molecule type" value="Genomic_DNA"/>
</dbReference>
<dbReference type="PROSITE" id="PS50110">
    <property type="entry name" value="RESPONSE_REGULATORY"/>
    <property type="match status" value="1"/>
</dbReference>
<evidence type="ECO:0000256" key="9">
    <source>
        <dbReference type="ARBA" id="ARBA00022989"/>
    </source>
</evidence>
<dbReference type="RefSeq" id="WP_186863993.1">
    <property type="nucleotide sequence ID" value="NZ_JACOGC010000007.1"/>
</dbReference>
<evidence type="ECO:0000256" key="11">
    <source>
        <dbReference type="ARBA" id="ARBA00023136"/>
    </source>
</evidence>
<sequence>MLPIERLYQLNRKLPVWMILGVIFSAGVLLATSFILNRDKAQILDEANTKGELLARMLENHLTRTLSSIDNSLNIISGILNDQEAQTPGKQTYRNISRFLEVTASNSTHLRSISILDTHGKILASSAVHEIGRHINLHWMGFNDGLTSTLEAGRPVFIRDIQELDDQGFAEENPHNRTHALPFAKQIRVGSMDVVMLTMINPQYLLANFNDIIGPKVNFVTLFDYRGKVLGTTDNEHFMLGKNYPELPVFSAIQKDAEFGSLHYVTKTADNEDSYIFNFRTPRQYPIVLVTAISETYAISQWYNNSRNLKWSGLIVAGFVLLCATLLTWFMRSRDRFEAELELSKIRAEQANNAKSAFISTMSHEIRTPMNGVIGMTNLLMETPLDQRQKEFLKVIDESANALMSIINDILDFSKIEAGKMQIDHSECDLVSIVEACAEILTERAELKDIRLISFIDPKLPGIISTDPGRLRQILLNLIGNAIKFTDAGEVSIDVRARKHARHQTIRFEIRDTGIGIAPEVMAHLFTPFTQADGSITRRFGGTGLGLSICKRLVELMEGEIGVNSEQGKGSVFWFEIPLHSVRNKPAAIDVNLPETELRVLLCLPNRTLSSAIVSYLKSFGMLPVLVTTEEDMRYSLIAYPDIAAAIIDEVDDASFATKTAQKIHRDAPQVPIIRIVRTTANAEQSRDSLTSSFLRQPVKQAMLRTAVIQAKENLRSPKPDPLSGKDSVLTNPAPPVLAQKKRLLLVEDNLINQKVALHLLQQMGYLADLAQNGKECLEILETGDYALILMDCQMPVMDGFEATRQIRHLEKNQNTHIPVIALTANVMQEEKSLCLAAGMDDYLAKPINRNDLGRMLQQYWPQAQSALMPSENLRPENLKDVINIQRLQEITDNDPEMQTVLLNMYADSTQSVLDALSVAISQADLQKISQIGHQLKGASGNLGLLELDALANELEAITQHHDMTRIHALQTSLLQAFQRFTAYLATFRVTT</sequence>
<evidence type="ECO:0000256" key="1">
    <source>
        <dbReference type="ARBA" id="ARBA00000085"/>
    </source>
</evidence>
<feature type="transmembrane region" description="Helical" evidence="14">
    <location>
        <begin position="309"/>
        <end position="330"/>
    </location>
</feature>
<organism evidence="18 19">
    <name type="scientific">Undibacterium griseum</name>
    <dbReference type="NCBI Taxonomy" id="2762295"/>
    <lineage>
        <taxon>Bacteria</taxon>
        <taxon>Pseudomonadati</taxon>
        <taxon>Pseudomonadota</taxon>
        <taxon>Betaproteobacteria</taxon>
        <taxon>Burkholderiales</taxon>
        <taxon>Oxalobacteraceae</taxon>
        <taxon>Undibacterium</taxon>
    </lineage>
</organism>
<evidence type="ECO:0000313" key="18">
    <source>
        <dbReference type="EMBL" id="MBC3886447.1"/>
    </source>
</evidence>
<dbReference type="InterPro" id="IPR003661">
    <property type="entry name" value="HisK_dim/P_dom"/>
</dbReference>
<evidence type="ECO:0000259" key="16">
    <source>
        <dbReference type="PROSITE" id="PS50110"/>
    </source>
</evidence>
<dbReference type="PANTHER" id="PTHR45339:SF1">
    <property type="entry name" value="HYBRID SIGNAL TRANSDUCTION HISTIDINE KINASE J"/>
    <property type="match status" value="1"/>
</dbReference>
<gene>
    <name evidence="18" type="ORF">H8K27_15065</name>
</gene>
<evidence type="ECO:0000256" key="4">
    <source>
        <dbReference type="ARBA" id="ARBA00022475"/>
    </source>
</evidence>
<dbReference type="InterPro" id="IPR005467">
    <property type="entry name" value="His_kinase_dom"/>
</dbReference>
<dbReference type="Proteomes" id="UP000613113">
    <property type="component" value="Unassembled WGS sequence"/>
</dbReference>
<dbReference type="InterPro" id="IPR036890">
    <property type="entry name" value="HATPase_C_sf"/>
</dbReference>
<dbReference type="CDD" id="cd00088">
    <property type="entry name" value="HPT"/>
    <property type="match status" value="1"/>
</dbReference>
<dbReference type="CDD" id="cd00082">
    <property type="entry name" value="HisKA"/>
    <property type="match status" value="1"/>
</dbReference>
<evidence type="ECO:0000256" key="8">
    <source>
        <dbReference type="ARBA" id="ARBA00022840"/>
    </source>
</evidence>
<dbReference type="InterPro" id="IPR008207">
    <property type="entry name" value="Sig_transdc_His_kin_Hpt_dom"/>
</dbReference>
<evidence type="ECO:0000256" key="2">
    <source>
        <dbReference type="ARBA" id="ARBA00004651"/>
    </source>
</evidence>
<accession>A0ABR6YRB3</accession>
<dbReference type="Gene3D" id="3.40.50.2300">
    <property type="match status" value="1"/>
</dbReference>
<feature type="domain" description="HPt" evidence="17">
    <location>
        <begin position="895"/>
        <end position="988"/>
    </location>
</feature>
<dbReference type="CDD" id="cd17546">
    <property type="entry name" value="REC_hyHK_CKI1_RcsC-like"/>
    <property type="match status" value="1"/>
</dbReference>
<dbReference type="SMART" id="SM00387">
    <property type="entry name" value="HATPase_c"/>
    <property type="match status" value="1"/>
</dbReference>
<keyword evidence="4" id="KW-1003">Cell membrane</keyword>
<feature type="domain" description="Response regulatory" evidence="16">
    <location>
        <begin position="743"/>
        <end position="861"/>
    </location>
</feature>
<evidence type="ECO:0000256" key="12">
    <source>
        <dbReference type="PROSITE-ProRule" id="PRU00110"/>
    </source>
</evidence>
<dbReference type="SUPFAM" id="SSF55874">
    <property type="entry name" value="ATPase domain of HSP90 chaperone/DNA topoisomerase II/histidine kinase"/>
    <property type="match status" value="1"/>
</dbReference>
<keyword evidence="10" id="KW-0902">Two-component regulatory system</keyword>
<evidence type="ECO:0000313" key="19">
    <source>
        <dbReference type="Proteomes" id="UP000613113"/>
    </source>
</evidence>
<protein>
    <recommendedName>
        <fullName evidence="3">histidine kinase</fullName>
        <ecNumber evidence="3">2.7.13.3</ecNumber>
    </recommendedName>
</protein>
<keyword evidence="6 14" id="KW-0812">Transmembrane</keyword>
<keyword evidence="5 13" id="KW-0597">Phosphoprotein</keyword>
<name>A0ABR6YRB3_9BURK</name>
<evidence type="ECO:0000256" key="10">
    <source>
        <dbReference type="ARBA" id="ARBA00023012"/>
    </source>
</evidence>
<dbReference type="InterPro" id="IPR003594">
    <property type="entry name" value="HATPase_dom"/>
</dbReference>
<dbReference type="Gene3D" id="1.20.120.160">
    <property type="entry name" value="HPT domain"/>
    <property type="match status" value="1"/>
</dbReference>
<dbReference type="Pfam" id="PF02518">
    <property type="entry name" value="HATPase_c"/>
    <property type="match status" value="1"/>
</dbReference>
<feature type="modified residue" description="4-aspartylphosphate" evidence="13">
    <location>
        <position position="792"/>
    </location>
</feature>
<comment type="catalytic activity">
    <reaction evidence="1">
        <text>ATP + protein L-histidine = ADP + protein N-phospho-L-histidine.</text>
        <dbReference type="EC" id="2.7.13.3"/>
    </reaction>
</comment>
<dbReference type="SMART" id="SM00448">
    <property type="entry name" value="REC"/>
    <property type="match status" value="1"/>
</dbReference>
<comment type="subcellular location">
    <subcellularLocation>
        <location evidence="2">Cell membrane</location>
        <topology evidence="2">Multi-pass membrane protein</topology>
    </subcellularLocation>
</comment>
<reference evidence="18 19" key="1">
    <citation type="submission" date="2020-08" db="EMBL/GenBank/DDBJ databases">
        <title>Novel species isolated from subtropical streams in China.</title>
        <authorList>
            <person name="Lu H."/>
        </authorList>
    </citation>
    <scope>NUCLEOTIDE SEQUENCE [LARGE SCALE GENOMIC DNA]</scope>
    <source>
        <strain evidence="18 19">FT31W</strain>
    </source>
</reference>
<dbReference type="CDD" id="cd16922">
    <property type="entry name" value="HATPase_EvgS-ArcB-TorS-like"/>
    <property type="match status" value="1"/>
</dbReference>
<keyword evidence="11 14" id="KW-0472">Membrane</keyword>
<dbReference type="CDD" id="cd18774">
    <property type="entry name" value="PDC2_HK_sensor"/>
    <property type="match status" value="1"/>
</dbReference>
<comment type="caution">
    <text evidence="18">The sequence shown here is derived from an EMBL/GenBank/DDBJ whole genome shotgun (WGS) entry which is preliminary data.</text>
</comment>
<feature type="domain" description="Histidine kinase" evidence="15">
    <location>
        <begin position="361"/>
        <end position="581"/>
    </location>
</feature>
<evidence type="ECO:0000256" key="5">
    <source>
        <dbReference type="ARBA" id="ARBA00022553"/>
    </source>
</evidence>
<keyword evidence="19" id="KW-1185">Reference proteome</keyword>
<evidence type="ECO:0000259" key="17">
    <source>
        <dbReference type="PROSITE" id="PS50894"/>
    </source>
</evidence>
<dbReference type="SMART" id="SM00073">
    <property type="entry name" value="HPT"/>
    <property type="match status" value="1"/>
</dbReference>
<dbReference type="Pfam" id="PF00072">
    <property type="entry name" value="Response_reg"/>
    <property type="match status" value="1"/>
</dbReference>
<dbReference type="SUPFAM" id="SSF47384">
    <property type="entry name" value="Homodimeric domain of signal transducing histidine kinase"/>
    <property type="match status" value="1"/>
</dbReference>
<dbReference type="Pfam" id="PF00512">
    <property type="entry name" value="HisKA"/>
    <property type="match status" value="1"/>
</dbReference>
<dbReference type="SMART" id="SM00388">
    <property type="entry name" value="HisKA"/>
    <property type="match status" value="1"/>
</dbReference>
<evidence type="ECO:0000256" key="6">
    <source>
        <dbReference type="ARBA" id="ARBA00022692"/>
    </source>
</evidence>
<dbReference type="PROSITE" id="PS50109">
    <property type="entry name" value="HIS_KIN"/>
    <property type="match status" value="1"/>
</dbReference>
<feature type="transmembrane region" description="Helical" evidence="14">
    <location>
        <begin position="16"/>
        <end position="36"/>
    </location>
</feature>
<dbReference type="SUPFAM" id="SSF52172">
    <property type="entry name" value="CheY-like"/>
    <property type="match status" value="1"/>
</dbReference>
<dbReference type="Gene3D" id="1.10.287.130">
    <property type="match status" value="1"/>
</dbReference>
<dbReference type="Gene3D" id="3.30.565.10">
    <property type="entry name" value="Histidine kinase-like ATPase, C-terminal domain"/>
    <property type="match status" value="1"/>
</dbReference>
<dbReference type="PROSITE" id="PS50894">
    <property type="entry name" value="HPT"/>
    <property type="match status" value="1"/>
</dbReference>
<keyword evidence="9 14" id="KW-1133">Transmembrane helix</keyword>
<dbReference type="InterPro" id="IPR011006">
    <property type="entry name" value="CheY-like_superfamily"/>
</dbReference>
<dbReference type="SUPFAM" id="SSF47226">
    <property type="entry name" value="Histidine-containing phosphotransfer domain, HPT domain"/>
    <property type="match status" value="1"/>
</dbReference>
<evidence type="ECO:0000256" key="14">
    <source>
        <dbReference type="SAM" id="Phobius"/>
    </source>
</evidence>
<dbReference type="PANTHER" id="PTHR45339">
    <property type="entry name" value="HYBRID SIGNAL TRANSDUCTION HISTIDINE KINASE J"/>
    <property type="match status" value="1"/>
</dbReference>
<proteinExistence type="predicted"/>
<dbReference type="InterPro" id="IPR036097">
    <property type="entry name" value="HisK_dim/P_sf"/>
</dbReference>
<evidence type="ECO:0000256" key="7">
    <source>
        <dbReference type="ARBA" id="ARBA00022741"/>
    </source>
</evidence>
<dbReference type="EC" id="2.7.13.3" evidence="3"/>
<dbReference type="InterPro" id="IPR004358">
    <property type="entry name" value="Sig_transdc_His_kin-like_C"/>
</dbReference>
<dbReference type="InterPro" id="IPR036641">
    <property type="entry name" value="HPT_dom_sf"/>
</dbReference>
<feature type="modified residue" description="Phosphohistidine" evidence="12">
    <location>
        <position position="934"/>
    </location>
</feature>
<dbReference type="Pfam" id="PF01627">
    <property type="entry name" value="Hpt"/>
    <property type="match status" value="1"/>
</dbReference>
<dbReference type="InterPro" id="IPR001789">
    <property type="entry name" value="Sig_transdc_resp-reg_receiver"/>
</dbReference>